<feature type="transmembrane region" description="Helical" evidence="1">
    <location>
        <begin position="249"/>
        <end position="269"/>
    </location>
</feature>
<feature type="transmembrane region" description="Helical" evidence="1">
    <location>
        <begin position="281"/>
        <end position="300"/>
    </location>
</feature>
<feature type="transmembrane region" description="Helical" evidence="1">
    <location>
        <begin position="211"/>
        <end position="229"/>
    </location>
</feature>
<accession>A0A7W8Z9Q6</accession>
<dbReference type="EMBL" id="JACHBR010000002">
    <property type="protein sequence ID" value="MBB5630089.1"/>
    <property type="molecule type" value="Genomic_DNA"/>
</dbReference>
<feature type="transmembrane region" description="Helical" evidence="1">
    <location>
        <begin position="78"/>
        <end position="98"/>
    </location>
</feature>
<sequence length="350" mass="37358">MSLLEDRYRHILRLLPASYRAEREAEMVSAFLEGAGDARDEDNPRPRWSEVASVLALSVRVSLGGVGAAPRFLAWGEAVRLVAVLGLAFPATLSATWLTELLRGAVMSGGHQAVLEGAGSAQRLWETAHALTYLMWVAAFVLLVRDRLRAAKLSALLALILSYAPLVESEAVLWGGDRSLVPHTVLVAVPVLALLTGFHRDAPRTRRPWRTALLPVAAGVLLHTIVYVPTSALRAPEAMSPAWTWTWPWLGESGLACAALLAASIACVWRRLRGPAGRTASLPLALAILIIPVTLSRASYLTSGAIDPISRTMLAVTAGQVAALLFCAVTLTVLAARSMPALPRATPSPS</sequence>
<dbReference type="Proteomes" id="UP000588112">
    <property type="component" value="Unassembled WGS sequence"/>
</dbReference>
<evidence type="ECO:0000313" key="2">
    <source>
        <dbReference type="EMBL" id="MBB5630089.1"/>
    </source>
</evidence>
<name>A0A7W8Z9Q6_9ACTN</name>
<organism evidence="2 3">
    <name type="scientific">Sphaerisporangium krabiense</name>
    <dbReference type="NCBI Taxonomy" id="763782"/>
    <lineage>
        <taxon>Bacteria</taxon>
        <taxon>Bacillati</taxon>
        <taxon>Actinomycetota</taxon>
        <taxon>Actinomycetes</taxon>
        <taxon>Streptosporangiales</taxon>
        <taxon>Streptosporangiaceae</taxon>
        <taxon>Sphaerisporangium</taxon>
    </lineage>
</organism>
<keyword evidence="1" id="KW-0472">Membrane</keyword>
<comment type="caution">
    <text evidence="2">The sequence shown here is derived from an EMBL/GenBank/DDBJ whole genome shotgun (WGS) entry which is preliminary data.</text>
</comment>
<proteinExistence type="predicted"/>
<keyword evidence="1" id="KW-0812">Transmembrane</keyword>
<keyword evidence="1" id="KW-1133">Transmembrane helix</keyword>
<feature type="transmembrane region" description="Helical" evidence="1">
    <location>
        <begin position="180"/>
        <end position="199"/>
    </location>
</feature>
<reference evidence="2 3" key="1">
    <citation type="submission" date="2020-08" db="EMBL/GenBank/DDBJ databases">
        <title>Sequencing the genomes of 1000 actinobacteria strains.</title>
        <authorList>
            <person name="Klenk H.-P."/>
        </authorList>
    </citation>
    <scope>NUCLEOTIDE SEQUENCE [LARGE SCALE GENOMIC DNA]</scope>
    <source>
        <strain evidence="2 3">DSM 45790</strain>
    </source>
</reference>
<dbReference type="AlphaFoldDB" id="A0A7W8Z9Q6"/>
<evidence type="ECO:0000313" key="3">
    <source>
        <dbReference type="Proteomes" id="UP000588112"/>
    </source>
</evidence>
<feature type="transmembrane region" description="Helical" evidence="1">
    <location>
        <begin position="156"/>
        <end position="174"/>
    </location>
</feature>
<evidence type="ECO:0000256" key="1">
    <source>
        <dbReference type="SAM" id="Phobius"/>
    </source>
</evidence>
<dbReference type="RefSeq" id="WP_184616603.1">
    <property type="nucleotide sequence ID" value="NZ_BOOS01000043.1"/>
</dbReference>
<protein>
    <submittedName>
        <fullName evidence="2">Uncharacterized protein</fullName>
    </submittedName>
</protein>
<feature type="transmembrane region" description="Helical" evidence="1">
    <location>
        <begin position="312"/>
        <end position="336"/>
    </location>
</feature>
<gene>
    <name evidence="2" type="ORF">BJ981_005853</name>
</gene>
<feature type="transmembrane region" description="Helical" evidence="1">
    <location>
        <begin position="127"/>
        <end position="144"/>
    </location>
</feature>
<keyword evidence="3" id="KW-1185">Reference proteome</keyword>